<protein>
    <submittedName>
        <fullName evidence="3">Uncharacterized protein</fullName>
    </submittedName>
</protein>
<feature type="compositionally biased region" description="Pro residues" evidence="2">
    <location>
        <begin position="14"/>
        <end position="23"/>
    </location>
</feature>
<comment type="caution">
    <text evidence="3">The sequence shown here is derived from an EMBL/GenBank/DDBJ whole genome shotgun (WGS) entry which is preliminary data.</text>
</comment>
<proteinExistence type="predicted"/>
<keyword evidence="1" id="KW-0175">Coiled coil</keyword>
<evidence type="ECO:0000256" key="1">
    <source>
        <dbReference type="SAM" id="Coils"/>
    </source>
</evidence>
<feature type="region of interest" description="Disordered" evidence="2">
    <location>
        <begin position="1"/>
        <end position="29"/>
    </location>
</feature>
<organism evidence="3 4">
    <name type="scientific">Orbilia javanica</name>
    <dbReference type="NCBI Taxonomy" id="47235"/>
    <lineage>
        <taxon>Eukaryota</taxon>
        <taxon>Fungi</taxon>
        <taxon>Dikarya</taxon>
        <taxon>Ascomycota</taxon>
        <taxon>Pezizomycotina</taxon>
        <taxon>Orbiliomycetes</taxon>
        <taxon>Orbiliales</taxon>
        <taxon>Orbiliaceae</taxon>
        <taxon>Orbilia</taxon>
    </lineage>
</organism>
<name>A0AAN8MLE2_9PEZI</name>
<evidence type="ECO:0000313" key="4">
    <source>
        <dbReference type="Proteomes" id="UP001313282"/>
    </source>
</evidence>
<dbReference type="Proteomes" id="UP001313282">
    <property type="component" value="Unassembled WGS sequence"/>
</dbReference>
<dbReference type="EMBL" id="JAVHNR010000006">
    <property type="protein sequence ID" value="KAK6339640.1"/>
    <property type="molecule type" value="Genomic_DNA"/>
</dbReference>
<evidence type="ECO:0000256" key="2">
    <source>
        <dbReference type="SAM" id="MobiDB-lite"/>
    </source>
</evidence>
<keyword evidence="4" id="KW-1185">Reference proteome</keyword>
<sequence length="877" mass="99402">MLPTRPLPARSTQRPPPPSPPVPKCNALEKDGSNCPKNVFQHNVGHTLCVFHHKESQGLYKSYKKKHGKYKRITQIGADAGIDAKKNIETKISLGKEVLSLRNEVNRRFFSMSQNNRTHVHEILKLETEIHGLEKELEEWEASCKDSIESVIAQEISSQDAELEKGIPEAKTEVKMLQSLLNPTIPMSRLEHLPSDSPVVIAKSCMVELTKGIVRNLYSLVPSLDDSLPSALDEEAGNTRMKPELGTRDIVIRFVFREFLLYKADSSELSRATRTQTIDTFLQESFVSDIQQYIEFFKAFAEGRSDTHRLLRDAVCDFLLDSQPSSSTICILGGEIVTKDSLREMNAKGWDILFQYFHDIVAWHNLGNFAFRFKDFLAVSTLIACQRYGDPDDHDDDLKWYFPDKDVGQECRLAVLHGFMAVAKGFTDPPIPHIEVKDGVVKESESRCYLVGRMIKNDPLALRLAEELNERVARLRVILLGLDSGDKTSSLLPCICTADGLDLEDVWIERFRTAPTEEQLLSQPWTVEWSLHKILGTISYLNMLQYKNMTRDYYEFIIIDREPGRAFDLLNIVADALQKLNGDPPHSEVFRQAAQKYTPADEQDKYLKAFADSNFDPSAQIFPSQYIGSRVRCWNAIESFPNILEAAQRDRSSSICVVESRLISKIATDLESHGIIARVSDYEPSILPIVMRGADGYDDIYFRYELILPVGRSIPDFNPPRKNLLEFSKAYKQKHPGAVFAKGRINVHYCAWPLPPPAQIQNINFRTHEGRIYKWKALPFDFPMAPRFWQSAINRVINNRLPFACLVDTTLVVCAKDRESIGANLNALFDIGKEAGWKFSIPSPASWTTDYRQLGLGTLWEGVRPALAQVADGAVVR</sequence>
<accession>A0AAN8MLE2</accession>
<gene>
    <name evidence="3" type="ORF">TWF718_009035</name>
</gene>
<feature type="coiled-coil region" evidence="1">
    <location>
        <begin position="116"/>
        <end position="150"/>
    </location>
</feature>
<dbReference type="AlphaFoldDB" id="A0AAN8MLE2"/>
<evidence type="ECO:0000313" key="3">
    <source>
        <dbReference type="EMBL" id="KAK6339640.1"/>
    </source>
</evidence>
<reference evidence="3 4" key="1">
    <citation type="submission" date="2019-10" db="EMBL/GenBank/DDBJ databases">
        <authorList>
            <person name="Palmer J.M."/>
        </authorList>
    </citation>
    <scope>NUCLEOTIDE SEQUENCE [LARGE SCALE GENOMIC DNA]</scope>
    <source>
        <strain evidence="3 4">TWF718</strain>
    </source>
</reference>